<gene>
    <name evidence="1" type="ORF">VKT23_015229</name>
</gene>
<evidence type="ECO:0000313" key="2">
    <source>
        <dbReference type="Proteomes" id="UP001498398"/>
    </source>
</evidence>
<protein>
    <submittedName>
        <fullName evidence="1">Uncharacterized protein</fullName>
    </submittedName>
</protein>
<dbReference type="Proteomes" id="UP001498398">
    <property type="component" value="Unassembled WGS sequence"/>
</dbReference>
<sequence length="344" mass="40159">MGFWRWRSSLRPENTPYEKRCMHKSEELETILNALPLEEQVRRNSKIQADNDRRHTACAVHSADNTKPNGSPTASLIKIDNDEYDLIRTTKSLHERLSKFLGNRFKIWARRADAEEEEREERREREWIERQRALKELSSGPNQLTPAASRISTVTAASATARDPRIAPKLKELEHDDTEAKPIIFPLTLFITANTNNTLIPLPFFTMKNLSRLVTEGPQCVIASRDLVDNEKTYTYDLAKLATRFGIAVNKMSPTKGLSYDEFTKAANNFYNFECEQDPGKDKGKYATWAKKHFDFFTNKPDTHNLYPYWKLKELELREKRWRSPYLFLLTTYTLFWEGCYQTC</sequence>
<dbReference type="EMBL" id="JBANRG010000050">
    <property type="protein sequence ID" value="KAK7444551.1"/>
    <property type="molecule type" value="Genomic_DNA"/>
</dbReference>
<organism evidence="1 2">
    <name type="scientific">Marasmiellus scandens</name>
    <dbReference type="NCBI Taxonomy" id="2682957"/>
    <lineage>
        <taxon>Eukaryota</taxon>
        <taxon>Fungi</taxon>
        <taxon>Dikarya</taxon>
        <taxon>Basidiomycota</taxon>
        <taxon>Agaricomycotina</taxon>
        <taxon>Agaricomycetes</taxon>
        <taxon>Agaricomycetidae</taxon>
        <taxon>Agaricales</taxon>
        <taxon>Marasmiineae</taxon>
        <taxon>Omphalotaceae</taxon>
        <taxon>Marasmiellus</taxon>
    </lineage>
</organism>
<comment type="caution">
    <text evidence="1">The sequence shown here is derived from an EMBL/GenBank/DDBJ whole genome shotgun (WGS) entry which is preliminary data.</text>
</comment>
<name>A0ABR1J1S3_9AGAR</name>
<accession>A0ABR1J1S3</accession>
<evidence type="ECO:0000313" key="1">
    <source>
        <dbReference type="EMBL" id="KAK7444551.1"/>
    </source>
</evidence>
<reference evidence="1 2" key="1">
    <citation type="submission" date="2024-01" db="EMBL/GenBank/DDBJ databases">
        <title>A draft genome for the cacao thread blight pathogen Marasmiellus scandens.</title>
        <authorList>
            <person name="Baruah I.K."/>
            <person name="Leung J."/>
            <person name="Bukari Y."/>
            <person name="Amoako-Attah I."/>
            <person name="Meinhardt L.W."/>
            <person name="Bailey B.A."/>
            <person name="Cohen S.P."/>
        </authorList>
    </citation>
    <scope>NUCLEOTIDE SEQUENCE [LARGE SCALE GENOMIC DNA]</scope>
    <source>
        <strain evidence="1 2">GH-19</strain>
    </source>
</reference>
<proteinExistence type="predicted"/>
<keyword evidence="2" id="KW-1185">Reference proteome</keyword>